<reference evidence="2 3" key="1">
    <citation type="journal article" date="2012" name="Genome Biol.">
        <title>Genome and low-iron response of an oceanic diatom adapted to chronic iron limitation.</title>
        <authorList>
            <person name="Lommer M."/>
            <person name="Specht M."/>
            <person name="Roy A.S."/>
            <person name="Kraemer L."/>
            <person name="Andreson R."/>
            <person name="Gutowska M.A."/>
            <person name="Wolf J."/>
            <person name="Bergner S.V."/>
            <person name="Schilhabel M.B."/>
            <person name="Klostermeier U.C."/>
            <person name="Beiko R.G."/>
            <person name="Rosenstiel P."/>
            <person name="Hippler M."/>
            <person name="Laroche J."/>
        </authorList>
    </citation>
    <scope>NUCLEOTIDE SEQUENCE [LARGE SCALE GENOMIC DNA]</scope>
    <source>
        <strain evidence="2 3">CCMP1005</strain>
    </source>
</reference>
<dbReference type="EMBL" id="AGNL01040923">
    <property type="protein sequence ID" value="EJK51840.1"/>
    <property type="molecule type" value="Genomic_DNA"/>
</dbReference>
<sequence>MPAHKSEWVGARRARDFSSAADGAAWRGLRLVWFVDVLSAAVSVGEARARGRAGLGRGRCKTGEGGCVGARGARAGGVVREEAPKEGSQKEARAVGAGAPAKTQRDKARKTGPSDDGQYWPEVHHGGSGGVYSRPESTAVSDSGIRQGRRSRNDCRFWPRSKKRQRSAHSGITGLKKRRCSNGYLRPAESQVNYKYVQMDVEALNDGLSPNIHRSMAVASH</sequence>
<organism evidence="2 3">
    <name type="scientific">Thalassiosira oceanica</name>
    <name type="common">Marine diatom</name>
    <dbReference type="NCBI Taxonomy" id="159749"/>
    <lineage>
        <taxon>Eukaryota</taxon>
        <taxon>Sar</taxon>
        <taxon>Stramenopiles</taxon>
        <taxon>Ochrophyta</taxon>
        <taxon>Bacillariophyta</taxon>
        <taxon>Coscinodiscophyceae</taxon>
        <taxon>Thalassiosirophycidae</taxon>
        <taxon>Thalassiosirales</taxon>
        <taxon>Thalassiosiraceae</taxon>
        <taxon>Thalassiosira</taxon>
    </lineage>
</organism>
<evidence type="ECO:0000313" key="3">
    <source>
        <dbReference type="Proteomes" id="UP000266841"/>
    </source>
</evidence>
<evidence type="ECO:0000313" key="2">
    <source>
        <dbReference type="EMBL" id="EJK51840.1"/>
    </source>
</evidence>
<feature type="non-terminal residue" evidence="2">
    <location>
        <position position="221"/>
    </location>
</feature>
<protein>
    <submittedName>
        <fullName evidence="2">Uncharacterized protein</fullName>
    </submittedName>
</protein>
<feature type="region of interest" description="Disordered" evidence="1">
    <location>
        <begin position="79"/>
        <end position="154"/>
    </location>
</feature>
<gene>
    <name evidence="2" type="ORF">THAOC_28953</name>
</gene>
<accession>K0RF28</accession>
<dbReference type="AlphaFoldDB" id="K0RF28"/>
<name>K0RF28_THAOC</name>
<comment type="caution">
    <text evidence="2">The sequence shown here is derived from an EMBL/GenBank/DDBJ whole genome shotgun (WGS) entry which is preliminary data.</text>
</comment>
<evidence type="ECO:0000256" key="1">
    <source>
        <dbReference type="SAM" id="MobiDB-lite"/>
    </source>
</evidence>
<proteinExistence type="predicted"/>
<feature type="compositionally biased region" description="Basic and acidic residues" evidence="1">
    <location>
        <begin position="79"/>
        <end position="93"/>
    </location>
</feature>
<dbReference type="Proteomes" id="UP000266841">
    <property type="component" value="Unassembled WGS sequence"/>
</dbReference>
<keyword evidence="3" id="KW-1185">Reference proteome</keyword>